<gene>
    <name evidence="3" type="ORF">E6C48_13015</name>
</gene>
<keyword evidence="4" id="KW-1185">Reference proteome</keyword>
<comment type="caution">
    <text evidence="3">The sequence shown here is derived from an EMBL/GenBank/DDBJ whole genome shotgun (WGS) entry which is preliminary data.</text>
</comment>
<protein>
    <recommendedName>
        <fullName evidence="2">DUF2134 domain-containing protein</fullName>
    </recommendedName>
</protein>
<keyword evidence="1" id="KW-1133">Transmembrane helix</keyword>
<feature type="domain" description="DUF2134" evidence="2">
    <location>
        <begin position="63"/>
        <end position="164"/>
    </location>
</feature>
<keyword evidence="1" id="KW-0472">Membrane</keyword>
<evidence type="ECO:0000313" key="3">
    <source>
        <dbReference type="EMBL" id="THF56627.1"/>
    </source>
</evidence>
<name>A0ABY2Q5F4_9HYPH</name>
<evidence type="ECO:0000313" key="4">
    <source>
        <dbReference type="Proteomes" id="UP000306441"/>
    </source>
</evidence>
<reference evidence="3 4" key="1">
    <citation type="submission" date="2019-04" db="EMBL/GenBank/DDBJ databases">
        <title>Mesorhizobium composti sp. nov., isolated from compost.</title>
        <authorList>
            <person name="Lin S.-Y."/>
            <person name="Hameed A."/>
            <person name="Hsieh Y.-T."/>
            <person name="Young C.-C."/>
        </authorList>
    </citation>
    <scope>NUCLEOTIDE SEQUENCE [LARGE SCALE GENOMIC DNA]</scope>
    <source>
        <strain evidence="3 4">CC-YTH430</strain>
    </source>
</reference>
<evidence type="ECO:0000259" key="2">
    <source>
        <dbReference type="Pfam" id="PF09977"/>
    </source>
</evidence>
<keyword evidence="1" id="KW-0812">Transmembrane</keyword>
<feature type="transmembrane region" description="Helical" evidence="1">
    <location>
        <begin position="21"/>
        <end position="40"/>
    </location>
</feature>
<accession>A0ABY2Q5F4</accession>
<dbReference type="EMBL" id="SSNY01000007">
    <property type="protein sequence ID" value="THF56627.1"/>
    <property type="molecule type" value="Genomic_DNA"/>
</dbReference>
<dbReference type="RefSeq" id="WP_136357853.1">
    <property type="nucleotide sequence ID" value="NZ_SSNY01000007.1"/>
</dbReference>
<dbReference type="InterPro" id="IPR018705">
    <property type="entry name" value="DUF2134_membrane"/>
</dbReference>
<proteinExistence type="predicted"/>
<sequence>MHQHSILRDIRRFVCDRRANFAVMTAITAPLAITLAAFAVDEGSLYTERRAAQSLVDIAAITAAANIGNAEGAVLATFADNGLPSAVVQGASSGQPASASKDDIPMATVVRGHYTPDPAVAAASRFVPEAQPYNAVKVTLRKKGTLFFGSAIMDAPTISTTAIASTRAQAAFSVGSRLAKVDGGILNALLGGLIGGSLSLSVMDYNALAAADVSALSFLDTLAVQQHLTAATYADVLQSKATVGQIATALANTGGVGQAGKLALQAIAARSAVDAKIPLSKVIDLGSVGRLGLGQRPAGLPVDASALGLLTAAATLANGSHQVEVDLGATVPGLLSTTVAVAIGEPPQSSPWLTVGEAGTVVRTAQTRLRLKATIGGGASNLGGGIKLLSVTLPLHVEVASAEARLADITCPAGGQGNTRVSIAVRPGIASLRLAESDAAGFADFSKPQSFHDARIAEVSLKLLFLTLDLLGVDGSASAASTNTSPTMLTFDSGDIANKTVKSTSTQNITETLTVSLIKDLSLSVNALGLGLDVTELLGTVKPAVVTLLESITEPVDILLDNVLAAFGVRLGEADVRVTGATCGRALLVQ</sequence>
<organism evidence="3 4">
    <name type="scientific">Ollibium composti</name>
    <dbReference type="NCBI Taxonomy" id="2675109"/>
    <lineage>
        <taxon>Bacteria</taxon>
        <taxon>Pseudomonadati</taxon>
        <taxon>Pseudomonadota</taxon>
        <taxon>Alphaproteobacteria</taxon>
        <taxon>Hyphomicrobiales</taxon>
        <taxon>Phyllobacteriaceae</taxon>
        <taxon>Ollibium</taxon>
    </lineage>
</organism>
<dbReference type="Pfam" id="PF09977">
    <property type="entry name" value="Tad_C"/>
    <property type="match status" value="1"/>
</dbReference>
<dbReference type="Proteomes" id="UP000306441">
    <property type="component" value="Unassembled WGS sequence"/>
</dbReference>
<evidence type="ECO:0000256" key="1">
    <source>
        <dbReference type="SAM" id="Phobius"/>
    </source>
</evidence>